<dbReference type="GO" id="GO:0016791">
    <property type="term" value="F:phosphatase activity"/>
    <property type="evidence" value="ECO:0007669"/>
    <property type="project" value="TreeGrafter"/>
</dbReference>
<dbReference type="Proteomes" id="UP000516052">
    <property type="component" value="Chromosome"/>
</dbReference>
<dbReference type="SMART" id="SM00855">
    <property type="entry name" value="PGAM"/>
    <property type="match status" value="1"/>
</dbReference>
<gene>
    <name evidence="3" type="ORF">IAG44_02125</name>
</gene>
<feature type="binding site" evidence="2">
    <location>
        <position position="62"/>
    </location>
    <ligand>
        <name>substrate</name>
    </ligand>
</feature>
<evidence type="ECO:0000313" key="4">
    <source>
        <dbReference type="Proteomes" id="UP000516052"/>
    </source>
</evidence>
<organism evidence="3 4">
    <name type="scientific">Streptomyces roseirectus</name>
    <dbReference type="NCBI Taxonomy" id="2768066"/>
    <lineage>
        <taxon>Bacteria</taxon>
        <taxon>Bacillati</taxon>
        <taxon>Actinomycetota</taxon>
        <taxon>Actinomycetes</taxon>
        <taxon>Kitasatosporales</taxon>
        <taxon>Streptomycetaceae</taxon>
        <taxon>Streptomyces</taxon>
    </lineage>
</organism>
<dbReference type="PANTHER" id="PTHR48100">
    <property type="entry name" value="BROAD-SPECIFICITY PHOSPHATASE YOR283W-RELATED"/>
    <property type="match status" value="1"/>
</dbReference>
<reference evidence="3 4" key="1">
    <citation type="submission" date="2020-08" db="EMBL/GenBank/DDBJ databases">
        <title>A novel species.</title>
        <authorList>
            <person name="Gao J."/>
        </authorList>
    </citation>
    <scope>NUCLEOTIDE SEQUENCE [LARGE SCALE GENOMIC DNA]</scope>
    <source>
        <strain evidence="3 4">CRXT-G-22</strain>
    </source>
</reference>
<dbReference type="PANTHER" id="PTHR48100:SF1">
    <property type="entry name" value="HISTIDINE PHOSPHATASE FAMILY PROTEIN-RELATED"/>
    <property type="match status" value="1"/>
</dbReference>
<accession>A0A7H0I6G7</accession>
<feature type="active site" description="Proton donor/acceptor" evidence="1">
    <location>
        <position position="86"/>
    </location>
</feature>
<evidence type="ECO:0000256" key="2">
    <source>
        <dbReference type="PIRSR" id="PIRSR613078-2"/>
    </source>
</evidence>
<feature type="active site" description="Tele-phosphohistidine intermediate" evidence="1">
    <location>
        <position position="9"/>
    </location>
</feature>
<sequence>MRTLHVITHPEATHHVARTVGGWHDSALTPDGLRDARHIARALRRAIPEDTDVELFTSDLLRTRQTTTPIAEVLGVQPELNSRLREKSYGEAEGRPKAWLAERFAVPPAEGERLWHDEGVKGAEMKGDWARRVYAAMAEITQRPCAQQVVVTHGGTLTFVVAAWIGMPVESVGRVSFPVPAGSITTLTEDDYFHNRQVTSLGDTRHLLRRN</sequence>
<evidence type="ECO:0000313" key="3">
    <source>
        <dbReference type="EMBL" id="QNP68383.1"/>
    </source>
</evidence>
<dbReference type="GO" id="GO:0005737">
    <property type="term" value="C:cytoplasm"/>
    <property type="evidence" value="ECO:0007669"/>
    <property type="project" value="TreeGrafter"/>
</dbReference>
<dbReference type="AlphaFoldDB" id="A0A7H0I6G7"/>
<dbReference type="CDD" id="cd07067">
    <property type="entry name" value="HP_PGM_like"/>
    <property type="match status" value="1"/>
</dbReference>
<protein>
    <submittedName>
        <fullName evidence="3">Histidine phosphatase family protein</fullName>
    </submittedName>
</protein>
<evidence type="ECO:0000256" key="1">
    <source>
        <dbReference type="PIRSR" id="PIRSR613078-1"/>
    </source>
</evidence>
<keyword evidence="4" id="KW-1185">Reference proteome</keyword>
<dbReference type="InterPro" id="IPR050275">
    <property type="entry name" value="PGM_Phosphatase"/>
</dbReference>
<dbReference type="SUPFAM" id="SSF53254">
    <property type="entry name" value="Phosphoglycerate mutase-like"/>
    <property type="match status" value="1"/>
</dbReference>
<feature type="binding site" evidence="2">
    <location>
        <begin position="86"/>
        <end position="89"/>
    </location>
    <ligand>
        <name>substrate</name>
    </ligand>
</feature>
<proteinExistence type="predicted"/>
<dbReference type="KEGG" id="sroi:IAG44_02125"/>
<dbReference type="RefSeq" id="WP_187745425.1">
    <property type="nucleotide sequence ID" value="NZ_CP060828.1"/>
</dbReference>
<feature type="binding site" evidence="2">
    <location>
        <position position="97"/>
    </location>
    <ligand>
        <name>substrate</name>
    </ligand>
</feature>
<dbReference type="Pfam" id="PF00300">
    <property type="entry name" value="His_Phos_1"/>
    <property type="match status" value="1"/>
</dbReference>
<dbReference type="EMBL" id="CP060828">
    <property type="protein sequence ID" value="QNP68383.1"/>
    <property type="molecule type" value="Genomic_DNA"/>
</dbReference>
<dbReference type="Gene3D" id="3.40.50.1240">
    <property type="entry name" value="Phosphoglycerate mutase-like"/>
    <property type="match status" value="1"/>
</dbReference>
<name>A0A7H0I6G7_9ACTN</name>
<dbReference type="InterPro" id="IPR013078">
    <property type="entry name" value="His_Pase_superF_clade-1"/>
</dbReference>
<dbReference type="InterPro" id="IPR029033">
    <property type="entry name" value="His_PPase_superfam"/>
</dbReference>